<dbReference type="SUPFAM" id="SSF53335">
    <property type="entry name" value="S-adenosyl-L-methionine-dependent methyltransferases"/>
    <property type="match status" value="1"/>
</dbReference>
<organism evidence="3 4">
    <name type="scientific">Segatella copri</name>
    <dbReference type="NCBI Taxonomy" id="165179"/>
    <lineage>
        <taxon>Bacteria</taxon>
        <taxon>Pseudomonadati</taxon>
        <taxon>Bacteroidota</taxon>
        <taxon>Bacteroidia</taxon>
        <taxon>Bacteroidales</taxon>
        <taxon>Prevotellaceae</taxon>
        <taxon>Segatella</taxon>
    </lineage>
</organism>
<dbReference type="Pfam" id="PF07669">
    <property type="entry name" value="Eco57I"/>
    <property type="match status" value="1"/>
</dbReference>
<evidence type="ECO:0000313" key="4">
    <source>
        <dbReference type="Proteomes" id="UP001209417"/>
    </source>
</evidence>
<dbReference type="EMBL" id="JAPDVG010000001">
    <property type="protein sequence ID" value="MCW4131137.1"/>
    <property type="molecule type" value="Genomic_DNA"/>
</dbReference>
<protein>
    <submittedName>
        <fullName evidence="3">Eco57I restriction-modification methylase domain-containing protein</fullName>
    </submittedName>
</protein>
<dbReference type="InterPro" id="IPR014001">
    <property type="entry name" value="Helicase_ATP-bd"/>
</dbReference>
<dbReference type="InterPro" id="IPR029063">
    <property type="entry name" value="SAM-dependent_MTases_sf"/>
</dbReference>
<keyword evidence="3" id="KW-0808">Transferase</keyword>
<feature type="compositionally biased region" description="Basic and acidic residues" evidence="1">
    <location>
        <begin position="723"/>
        <end position="735"/>
    </location>
</feature>
<dbReference type="PANTHER" id="PTHR47396">
    <property type="entry name" value="TYPE I RESTRICTION ENZYME ECOKI R PROTEIN"/>
    <property type="match status" value="1"/>
</dbReference>
<accession>A0AAW5U9D7</accession>
<keyword evidence="3" id="KW-0489">Methyltransferase</keyword>
<comment type="caution">
    <text evidence="3">The sequence shown here is derived from an EMBL/GenBank/DDBJ whole genome shotgun (WGS) entry which is preliminary data.</text>
</comment>
<dbReference type="GO" id="GO:0005524">
    <property type="term" value="F:ATP binding"/>
    <property type="evidence" value="ECO:0007669"/>
    <property type="project" value="InterPro"/>
</dbReference>
<dbReference type="RefSeq" id="WP_264952956.1">
    <property type="nucleotide sequence ID" value="NZ_JAPDVE010000002.1"/>
</dbReference>
<dbReference type="Gene3D" id="3.40.50.300">
    <property type="entry name" value="P-loop containing nucleotide triphosphate hydrolases"/>
    <property type="match status" value="1"/>
</dbReference>
<dbReference type="GO" id="GO:0016787">
    <property type="term" value="F:hydrolase activity"/>
    <property type="evidence" value="ECO:0007669"/>
    <property type="project" value="InterPro"/>
</dbReference>
<dbReference type="SMART" id="SM00487">
    <property type="entry name" value="DEXDc"/>
    <property type="match status" value="1"/>
</dbReference>
<evidence type="ECO:0000256" key="1">
    <source>
        <dbReference type="SAM" id="MobiDB-lite"/>
    </source>
</evidence>
<sequence>MAKHKPTYDYTLIYAFSIDDGRHDNMLKVGKATINYFKKWQDLTPDCELLIKAAKARITQETGTAAIEYKLEYTELAIYEADGEEFGFDDHDVHDVLENSGYHAVEFANLEYNPKEWYPVTTELVIKAINAVKHNQSLLERKDWKTASAREKKTEIVLREEQELAVTKTLTQFLHGSKMLWDAKMRFGKTLCALEVVKRKPFNRVLILTHRPAVRDGWFKDFNLLQLPGFHYVTRVKNKLLVDGQKIAGGLEVLKQYTEHDPDYKYIYFASIQDIRGSKTVNKKSKFDKNNELFKEKWDLLIIDEAHEGIRTEQGKAVVAEFQKNKQMKSLYLSGTPYNILKLFKEKEIYRWDYNMEQDAKERWTKEHPDEKNPYEGLARLNICTYNLGEVMTNYSHDENDYFNFTEFFRVDADTDKFVHEDDVRAFLKLMTKDGENKELNYPFATSEYRDYFQHTLWSIPGVDAARCLSAILREDKEDNYFRDYEIVNIAGKGDSDIERENEDNATRDKKETEALAKVQNAIRTHEKTITLTCGRCTTGVSVPEWTAVLMLSGSYETKAARYLQTIFRCQTPFRGKTKRECYAFDFAPDRTLTVIDNYLTEISRGSGSKNFGQKKAQETERFLRFCSVISIDGSKTVNFDTRSFMKQVNRAYSEEIMRGHTRKLFDNLDNISNDVFELLKNIDAKMSVSSSGKKSRGKVKVNSEGVTGEGATTSSSSSGTIKEPKEPKIGKKNKTKGDQAYEILEKIIIRFPMLIYGAIDKLSDSFTIDKFVKDIDEKSWEEFMPKGLTKADFIKVAHIIKNERFIAWAESIYEKVNALEGKPVDERVNGIADIISEFRYPDKETVLTPWRVVNMHLSDTVGGYDFFGEKHRDEDLLSEPRFVGEDREVTKRVFFTPAPNILELNSKTGLYPLYMAYTLYRLQCKKQQGFGPELTNEEKADVWKKVIEKNIFVVCKTKMAERITNRTLVGFSNIKVNAKCYTDVRNNNADIIETLKNNPQHFVEDVKNGKEFWKANNNRNMKFDAVVSNPPYQVGVNKEPLYHHFISIGMEIGDLGTLIHPGRFLFNAGKTPKAWNQKMLNDEHFKVVKYWKKSDEVFDAVDIKGGVAVTMWDKQNVIGPIGTFVLHDELRTIQEKVESLGEESFSKLVYSRDLYQLTELFYKENPELEGRQSKGHRFDLGTTAFSLFPEVFSDEKPAGDGYALVVGRENDTRIAKWIKKEYLKLPDNFESYKIAFPVANGSGKFGESLSDPFVCGPYCAQNTTFLSAGNFYTLFEAQSCLKYVKTKFARCMLGIFKVTQHTTREAWRAVPLQNFTQQSGINWDLSIPELDTALYQKYNLTQDEIDFIESNVSAMQ</sequence>
<dbReference type="GO" id="GO:0003677">
    <property type="term" value="F:DNA binding"/>
    <property type="evidence" value="ECO:0007669"/>
    <property type="project" value="InterPro"/>
</dbReference>
<reference evidence="3" key="1">
    <citation type="submission" date="2022-11" db="EMBL/GenBank/DDBJ databases">
        <title>Genomic repertoires linked with pathogenic potency of arthritogenic Prevotella copri isolated from the gut of rheumatoid arthritis patients.</title>
        <authorList>
            <person name="Nii T."/>
            <person name="Maeda Y."/>
            <person name="Motooka D."/>
            <person name="Naito M."/>
            <person name="Matsumoto Y."/>
            <person name="Ogawa T."/>
            <person name="Oguro-Igashira E."/>
            <person name="Kishikawa T."/>
            <person name="Yamashita M."/>
            <person name="Koizumi S."/>
            <person name="Kurakawa T."/>
            <person name="Okumura R."/>
            <person name="Kayama H."/>
            <person name="Murakami M."/>
            <person name="Sakaguchi T."/>
            <person name="Das B."/>
            <person name="Nakamura S."/>
            <person name="Okada Y."/>
            <person name="Kumanogoh A."/>
            <person name="Takeda K."/>
        </authorList>
    </citation>
    <scope>NUCLEOTIDE SEQUENCE</scope>
    <source>
        <strain evidence="3">H019-1</strain>
    </source>
</reference>
<gene>
    <name evidence="3" type="ORF">ONT19_05905</name>
</gene>
<dbReference type="GO" id="GO:0009007">
    <property type="term" value="F:site-specific DNA-methyltransferase (adenine-specific) activity"/>
    <property type="evidence" value="ECO:0007669"/>
    <property type="project" value="UniProtKB-EC"/>
</dbReference>
<dbReference type="Proteomes" id="UP001209417">
    <property type="component" value="Unassembled WGS sequence"/>
</dbReference>
<feature type="domain" description="Helicase ATP-binding" evidence="2">
    <location>
        <begin position="154"/>
        <end position="368"/>
    </location>
</feature>
<evidence type="ECO:0000313" key="3">
    <source>
        <dbReference type="EMBL" id="MCW4131137.1"/>
    </source>
</evidence>
<dbReference type="PANTHER" id="PTHR47396:SF1">
    <property type="entry name" value="ATP-DEPENDENT HELICASE IRC3-RELATED"/>
    <property type="match status" value="1"/>
</dbReference>
<dbReference type="GO" id="GO:0005829">
    <property type="term" value="C:cytosol"/>
    <property type="evidence" value="ECO:0007669"/>
    <property type="project" value="TreeGrafter"/>
</dbReference>
<feature type="compositionally biased region" description="Low complexity" evidence="1">
    <location>
        <begin position="704"/>
        <end position="722"/>
    </location>
</feature>
<dbReference type="GO" id="GO:0006304">
    <property type="term" value="P:DNA modification"/>
    <property type="evidence" value="ECO:0007669"/>
    <property type="project" value="InterPro"/>
</dbReference>
<dbReference type="InterPro" id="IPR002052">
    <property type="entry name" value="DNA_methylase_N6_adenine_CS"/>
</dbReference>
<name>A0AAW5U9D7_9BACT</name>
<dbReference type="PROSITE" id="PS00092">
    <property type="entry name" value="N6_MTASE"/>
    <property type="match status" value="1"/>
</dbReference>
<dbReference type="Pfam" id="PF04851">
    <property type="entry name" value="ResIII"/>
    <property type="match status" value="1"/>
</dbReference>
<proteinExistence type="predicted"/>
<dbReference type="InterPro" id="IPR006935">
    <property type="entry name" value="Helicase/UvrB_N"/>
</dbReference>
<feature type="region of interest" description="Disordered" evidence="1">
    <location>
        <begin position="690"/>
        <end position="735"/>
    </location>
</feature>
<dbReference type="GO" id="GO:0032259">
    <property type="term" value="P:methylation"/>
    <property type="evidence" value="ECO:0007669"/>
    <property type="project" value="UniProtKB-KW"/>
</dbReference>
<dbReference type="InterPro" id="IPR050742">
    <property type="entry name" value="Helicase_Restrict-Modif_Enz"/>
</dbReference>
<dbReference type="InterPro" id="IPR011639">
    <property type="entry name" value="MethylTrfase_TaqI-like_dom"/>
</dbReference>
<dbReference type="InterPro" id="IPR027417">
    <property type="entry name" value="P-loop_NTPase"/>
</dbReference>
<dbReference type="SUPFAM" id="SSF52540">
    <property type="entry name" value="P-loop containing nucleoside triphosphate hydrolases"/>
    <property type="match status" value="1"/>
</dbReference>
<evidence type="ECO:0000259" key="2">
    <source>
        <dbReference type="SMART" id="SM00487"/>
    </source>
</evidence>